<evidence type="ECO:0000259" key="4">
    <source>
        <dbReference type="SMART" id="SM01359"/>
    </source>
</evidence>
<dbReference type="Pfam" id="PF07678">
    <property type="entry name" value="TED_complement"/>
    <property type="match status" value="1"/>
</dbReference>
<dbReference type="Pfam" id="PF00207">
    <property type="entry name" value="A2M"/>
    <property type="match status" value="1"/>
</dbReference>
<keyword evidence="1 2" id="KW-1015">Disulfide bond</keyword>
<dbReference type="SMART" id="SM01419">
    <property type="entry name" value="Thiol-ester_cl"/>
    <property type="match status" value="1"/>
</dbReference>
<dbReference type="Proteomes" id="UP000694941">
    <property type="component" value="Unplaced"/>
</dbReference>
<dbReference type="InterPro" id="IPR013783">
    <property type="entry name" value="Ig-like_fold"/>
</dbReference>
<dbReference type="InterPro" id="IPR002172">
    <property type="entry name" value="LDrepeatLR_classA_rpt"/>
</dbReference>
<dbReference type="PROSITE" id="PS50068">
    <property type="entry name" value="LDLRA_2"/>
    <property type="match status" value="1"/>
</dbReference>
<dbReference type="InterPro" id="IPR036055">
    <property type="entry name" value="LDL_receptor-like_sf"/>
</dbReference>
<accession>A0ABM1TF31</accession>
<dbReference type="Gene3D" id="2.20.130.20">
    <property type="match status" value="1"/>
</dbReference>
<feature type="disulfide bond" evidence="2">
    <location>
        <begin position="699"/>
        <end position="717"/>
    </location>
</feature>
<dbReference type="InterPro" id="IPR050473">
    <property type="entry name" value="A2M/Complement_sys"/>
</dbReference>
<dbReference type="SUPFAM" id="SSF48239">
    <property type="entry name" value="Terpenoid cyclases/Protein prenyltransferases"/>
    <property type="match status" value="1"/>
</dbReference>
<dbReference type="Gene3D" id="1.50.10.20">
    <property type="match status" value="1"/>
</dbReference>
<dbReference type="Pfam" id="PF07677">
    <property type="entry name" value="A2M_recep"/>
    <property type="match status" value="1"/>
</dbReference>
<gene>
    <name evidence="8" type="primary">LOC106470176</name>
</gene>
<dbReference type="Gene3D" id="2.60.40.1930">
    <property type="match status" value="2"/>
</dbReference>
<dbReference type="SMART" id="SM00192">
    <property type="entry name" value="LDLa"/>
    <property type="match status" value="1"/>
</dbReference>
<dbReference type="Pfam" id="PF07703">
    <property type="entry name" value="A2M_BRD"/>
    <property type="match status" value="1"/>
</dbReference>
<feature type="domain" description="Alpha-2-macroglobulin" evidence="5">
    <location>
        <begin position="756"/>
        <end position="847"/>
    </location>
</feature>
<dbReference type="InterPro" id="IPR036595">
    <property type="entry name" value="A-macroglobulin_rcpt-bd_sf"/>
</dbReference>
<dbReference type="CDD" id="cd00112">
    <property type="entry name" value="LDLa"/>
    <property type="match status" value="1"/>
</dbReference>
<dbReference type="Gene3D" id="2.60.40.2950">
    <property type="match status" value="1"/>
</dbReference>
<dbReference type="SMART" id="SM01359">
    <property type="entry name" value="A2M_N_2"/>
    <property type="match status" value="1"/>
</dbReference>
<dbReference type="InterPro" id="IPR001599">
    <property type="entry name" value="Macroglobln_a2"/>
</dbReference>
<protein>
    <submittedName>
        <fullName evidence="8">CD109 antigen-like isoform X1</fullName>
    </submittedName>
</protein>
<dbReference type="InterPro" id="IPR011626">
    <property type="entry name" value="Alpha-macroglobulin_TED"/>
</dbReference>
<dbReference type="SMART" id="SM01360">
    <property type="entry name" value="A2M"/>
    <property type="match status" value="1"/>
</dbReference>
<reference evidence="8" key="1">
    <citation type="submission" date="2025-08" db="UniProtKB">
        <authorList>
            <consortium name="RefSeq"/>
        </authorList>
    </citation>
    <scope>IDENTIFICATION</scope>
    <source>
        <tissue evidence="8">Muscle</tissue>
    </source>
</reference>
<dbReference type="InterPro" id="IPR002890">
    <property type="entry name" value="MG2"/>
</dbReference>
<feature type="domain" description="Alpha-macroglobulin receptor-binding" evidence="6">
    <location>
        <begin position="1420"/>
        <end position="1511"/>
    </location>
</feature>
<dbReference type="Pfam" id="PF17791">
    <property type="entry name" value="MG3"/>
    <property type="match status" value="1"/>
</dbReference>
<dbReference type="PANTHER" id="PTHR11412:SF172">
    <property type="entry name" value="LD23292P"/>
    <property type="match status" value="1"/>
</dbReference>
<dbReference type="InterPro" id="IPR047565">
    <property type="entry name" value="Alpha-macroglob_thiol-ester_cl"/>
</dbReference>
<dbReference type="SUPFAM" id="SSF57424">
    <property type="entry name" value="LDL receptor-like module"/>
    <property type="match status" value="1"/>
</dbReference>
<dbReference type="InterPro" id="IPR009048">
    <property type="entry name" value="A-macroglobulin_rcpt-bd"/>
</dbReference>
<dbReference type="Gene3D" id="4.10.400.10">
    <property type="entry name" value="Low-density Lipoprotein Receptor"/>
    <property type="match status" value="1"/>
</dbReference>
<evidence type="ECO:0000256" key="2">
    <source>
        <dbReference type="PROSITE-ProRule" id="PRU00124"/>
    </source>
</evidence>
<dbReference type="Gene3D" id="2.60.40.10">
    <property type="entry name" value="Immunoglobulins"/>
    <property type="match status" value="1"/>
</dbReference>
<organism evidence="7 8">
    <name type="scientific">Limulus polyphemus</name>
    <name type="common">Atlantic horseshoe crab</name>
    <dbReference type="NCBI Taxonomy" id="6850"/>
    <lineage>
        <taxon>Eukaryota</taxon>
        <taxon>Metazoa</taxon>
        <taxon>Ecdysozoa</taxon>
        <taxon>Arthropoda</taxon>
        <taxon>Chelicerata</taxon>
        <taxon>Merostomata</taxon>
        <taxon>Xiphosura</taxon>
        <taxon>Limulidae</taxon>
        <taxon>Limulus</taxon>
    </lineage>
</organism>
<feature type="chain" id="PRO_5045749037" evidence="3">
    <location>
        <begin position="19"/>
        <end position="1568"/>
    </location>
</feature>
<evidence type="ECO:0000256" key="1">
    <source>
        <dbReference type="ARBA" id="ARBA00023157"/>
    </source>
</evidence>
<dbReference type="PANTHER" id="PTHR11412">
    <property type="entry name" value="MACROGLOBULIN / COMPLEMENT"/>
    <property type="match status" value="1"/>
</dbReference>
<dbReference type="Pfam" id="PF00057">
    <property type="entry name" value="Ldl_recept_a"/>
    <property type="match status" value="1"/>
</dbReference>
<dbReference type="Gene3D" id="2.60.40.690">
    <property type="entry name" value="Alpha-macroglobulin, receptor-binding domain"/>
    <property type="match status" value="1"/>
</dbReference>
<dbReference type="RefSeq" id="XP_022254487.1">
    <property type="nucleotide sequence ID" value="XM_022398779.1"/>
</dbReference>
<feature type="domain" description="Alpha-2-macroglobulin bait region" evidence="4">
    <location>
        <begin position="482"/>
        <end position="614"/>
    </location>
</feature>
<dbReference type="InterPro" id="IPR041555">
    <property type="entry name" value="MG3"/>
</dbReference>
<sequence>MFAVVFLVLLTVTTRSLSYSDFLENEISRERMQHEPTYFIVASKVVRPGQIYRVAVTIYRAIVPITVQACIQRDGVELASTTKEHTAKIPETLLLKVPSTSLPGQYKLRIEGNMNGVLGGTAFVNETLLEFSQRSMTIFVQTDSPIYRQKQTVHFRTIPITTDLKAFSDAVDVYMLDPRGTIMKRWLSRQTNLGAVSLAYELADRPVYGTWTIRVVAQRQVEEKTFLVEEHYEAQYEVNVTMPAFFMDTNDYIHGSVIANYSRGSSVSGNLSLTAKVEPLDKSRSNFKSLIQPTQLEQTLDVFKGFTTYRFNMRELAELVSKLDGSKVKVTACVGEPLLDRVECGFAETVIFNSSIKLQFLGSFPQVFKPTMPFKSYLAVSYHDGSALPPWRLSSQKLDIRPTLTMFNGGSQKLDVKHELVSPVRPGVWELELDLWVELGGKTLLNNIKSLHLEAHYKDETGERAKANLLVYASYSPTDRHLQVITSTKNPKVGEFIILHVRANYFVGNFSYVIVSKGIILLAGQEEMTSSIKTFAVALSPEMTPTATIVIYDIARKGVVIADSLTFPVDGFSRNNFTVKLKKSKNSEIVEVTVTGRPGTFVGVAAVEKTLYRMQTGNELNHGDVLYKMTTFDNSSNGTLMHVFHSREGEPDDIIQFPSSTYGIDTNRTFEYANLVVFTDANITKQPDHCNSSRGYVACMSGMCYSITKRCDGEWDCKDGSDESEFRCGRPPRDELNLKHFRLHRMSRRSQLYENSLLWRDITINSQGYETFHVPLSKYPTNWVVTAFGMSSDMGFGILRPALQFFSVKSFFVNVEMPIVCKEGEQIGIRVTAFNYMPIEIEAFISVAKSQDYAFVKVDSNSPGEEQEYGVKIPPGNSEIAYLPIMPVRLGHINVTIMAKTQDFKEIISRSLLVEPNGIVQPCHISLLLDLTQGAYLFKYLDSNISRTPFLPGQDNQLYIPGSNKLRLSVSGDVVGPIFPTIPVNTTTMFRKPCDGGEQNMFNFAANLHALLYLRQTNQKTSELERKAIHYLNLGYQRQLSYQNEDGSFGMFAWNSKPSVWLTAFCVQVFHKATIDEWKNFLFVDPRVIAKAVKWLLNYQSPDGSFTETDPINFGNKMKLKSERLDDMASRKKISLTAYVLITLVEVKNLGGQLGARAITSRTAAQRYLERTLHVVKNYDDPFVLAIVTFALTLTNSNNGGEAFNMLDWRMRESNGMKYWAREPVPPPRTTITNNRTYLLPKLPHKHEASNVLTTAYGLLVHVARQAVIQTDIVRWLVAQRLHDGGWGSTQDTLIAFQSLTEYTVHSGQKDPTDITLTVESLSTPGSVWQLHVGDDNLSQLQTIEIPQAWGAVIVKAQGTGLATVQLSGEYSVDKPQLLTPPPVKAFSLWVRGHFFGRNNSHITFQSCQSWTNQDESLASGLAVLEIDIPTGYKIQQRELNYYVQTGQVKNLRQARYRDRKVTFYFDYLHAYETCVSFTVQRWYPVANMSRHLEVKIYDYYAPERYNQTIFDASNLYLLNICDVCGSYQCPYCPVYTSFANVMHLNDLVLSFALISSILAVLTGSKEV</sequence>
<evidence type="ECO:0000259" key="5">
    <source>
        <dbReference type="SMART" id="SM01360"/>
    </source>
</evidence>
<dbReference type="Pfam" id="PF01835">
    <property type="entry name" value="MG2"/>
    <property type="match status" value="1"/>
</dbReference>
<evidence type="ECO:0000313" key="8">
    <source>
        <dbReference type="RefSeq" id="XP_022254487.1"/>
    </source>
</evidence>
<name>A0ABM1TF31_LIMPO</name>
<comment type="caution">
    <text evidence="2">Lacks conserved residue(s) required for the propagation of feature annotation.</text>
</comment>
<dbReference type="SMART" id="SM01361">
    <property type="entry name" value="A2M_recep"/>
    <property type="match status" value="1"/>
</dbReference>
<evidence type="ECO:0000313" key="7">
    <source>
        <dbReference type="Proteomes" id="UP000694941"/>
    </source>
</evidence>
<dbReference type="InterPro" id="IPR008930">
    <property type="entry name" value="Terpenoid_cyclase/PrenylTrfase"/>
</dbReference>
<dbReference type="InterPro" id="IPR011625">
    <property type="entry name" value="A2M_N_BRD"/>
</dbReference>
<proteinExistence type="predicted"/>
<dbReference type="GeneID" id="106470176"/>
<feature type="signal peptide" evidence="3">
    <location>
        <begin position="1"/>
        <end position="18"/>
    </location>
</feature>
<evidence type="ECO:0000256" key="3">
    <source>
        <dbReference type="SAM" id="SignalP"/>
    </source>
</evidence>
<keyword evidence="3" id="KW-0732">Signal</keyword>
<dbReference type="Gene3D" id="2.60.40.1940">
    <property type="match status" value="1"/>
</dbReference>
<dbReference type="SUPFAM" id="SSF49410">
    <property type="entry name" value="Alpha-macroglobulin receptor domain"/>
    <property type="match status" value="1"/>
</dbReference>
<keyword evidence="7" id="KW-1185">Reference proteome</keyword>
<evidence type="ECO:0000259" key="6">
    <source>
        <dbReference type="SMART" id="SM01361"/>
    </source>
</evidence>